<dbReference type="KEGG" id="vg:40100396"/>
<name>A0A068YNV7_BPCP7</name>
<evidence type="ECO:0000313" key="1">
    <source>
        <dbReference type="EMBL" id="CDS43809.1"/>
    </source>
</evidence>
<reference evidence="1 2" key="1">
    <citation type="submission" date="2014-05" db="EMBL/GenBank/DDBJ databases">
        <authorList>
            <person name="Garcia E."/>
        </authorList>
    </citation>
    <scope>NUCLEOTIDE SEQUENCE [LARGE SCALE GENOMIC DNA]</scope>
</reference>
<sequence>MTSQECLAVLDSAMAKVGNDEEIESLTADLIDIKAFVGEIDTVVSVLNEDVERLNVKNGNLRSANNELYRRLGQQDDIMKQAQEDMSVVSAINAVI</sequence>
<organism evidence="1 2">
    <name type="scientific">Streptococcus phage Cp-7</name>
    <name type="common">Bacteriophage Cp-7</name>
    <dbReference type="NCBI Taxonomy" id="10748"/>
    <lineage>
        <taxon>Viruses</taxon>
        <taxon>Duplodnaviria</taxon>
        <taxon>Heunggongvirae</taxon>
        <taxon>Uroviricota</taxon>
        <taxon>Caudoviricetes</taxon>
        <taxon>Madridviridae</taxon>
        <taxon>Cepunavirus</taxon>
        <taxon>Cepunavirus Cp7</taxon>
    </lineage>
</organism>
<dbReference type="Proteomes" id="UP000027387">
    <property type="component" value="Segment"/>
</dbReference>
<dbReference type="OrthoDB" id="33416at10239"/>
<evidence type="ECO:0000313" key="2">
    <source>
        <dbReference type="Proteomes" id="UP000027387"/>
    </source>
</evidence>
<reference evidence="1 2" key="2">
    <citation type="submission" date="2014-06" db="EMBL/GenBank/DDBJ databases">
        <title>Estudios estructurales y funcionales de la lisozima Cpl-7, del bacteriofago Cp-7 de neumococo.</title>
        <authorList>
            <person name="Diez-Martinez R."/>
        </authorList>
    </citation>
    <scope>NUCLEOTIDE SEQUENCE [LARGE SCALE GENOMIC DNA]</scope>
</reference>
<dbReference type="EMBL" id="LK392619">
    <property type="protein sequence ID" value="CDS43809.1"/>
    <property type="molecule type" value="Genomic_DNA"/>
</dbReference>
<dbReference type="RefSeq" id="YP_009623590.1">
    <property type="nucleotide sequence ID" value="NC_042114.1"/>
</dbReference>
<dbReference type="GeneID" id="40100396"/>
<organismHost>
    <name type="scientific">Streptococcus pneumoniae</name>
    <dbReference type="NCBI Taxonomy" id="1313"/>
</organismHost>
<accession>A0A068YNV7</accession>
<protein>
    <submittedName>
        <fullName evidence="1">Scaffolding protein</fullName>
    </submittedName>
</protein>
<proteinExistence type="predicted"/>
<keyword evidence="2" id="KW-1185">Reference proteome</keyword>